<dbReference type="GO" id="GO:0016747">
    <property type="term" value="F:acyltransferase activity, transferring groups other than amino-acyl groups"/>
    <property type="evidence" value="ECO:0007669"/>
    <property type="project" value="InterPro"/>
</dbReference>
<dbReference type="PIRSF" id="PIRSF000429">
    <property type="entry name" value="Ac-CoA_Ac_transf"/>
    <property type="match status" value="1"/>
</dbReference>
<dbReference type="AlphaFoldDB" id="A0A1V2I0U5"/>
<dbReference type="Gene3D" id="3.40.47.10">
    <property type="match status" value="1"/>
</dbReference>
<proteinExistence type="predicted"/>
<dbReference type="Pfam" id="PF00108">
    <property type="entry name" value="Thiolase_N"/>
    <property type="match status" value="1"/>
</dbReference>
<dbReference type="EMBL" id="MOMC01000097">
    <property type="protein sequence ID" value="ONH22841.1"/>
    <property type="molecule type" value="Genomic_DNA"/>
</dbReference>
<sequence>MTGAAIVGIGATEFSKDSGRSELRLATESVLTAIADSGLDPADVDGIVSVTMDNNDVSSVARAVGIPGLSCFWQVPWGGGGACGCVQAAAAAIATGAAEVVVCFRAMNERSQQRFGRPKPGGSGRGGLVTSREADLSWATPFACATAATAMALSARRYMHEYGATSEDFGRVSVAARDFAATNPNAWFYDKPITLVDHQASRLISDPLRLLDCCQESDGAVALVVTSAERARDLRQAPAYIAAAAQGMGPQVVNMASPYGDLARTPETSLVAEQLWRRSGIGPADIAAAIVYDHFSFAVLMQLEALGFCAPGEAAGFVADGHTSRGGSLPVNPHGGQIGEAYIHGFNGIAEAVRQLRRTAVNQVDHADTIVVTSGSHVPTSGLVLTKEL</sequence>
<reference evidence="4" key="1">
    <citation type="submission" date="2016-10" db="EMBL/GenBank/DDBJ databases">
        <title>Frankia sp. NRRL B-16386 Genome sequencing.</title>
        <authorList>
            <person name="Ghodhbane-Gtari F."/>
            <person name="Swanson E."/>
            <person name="Gueddou A."/>
            <person name="Hezbri K."/>
            <person name="Ktari K."/>
            <person name="Nouioui I."/>
            <person name="Morris K."/>
            <person name="Simpson S."/>
            <person name="Abebe-Akele F."/>
            <person name="Thomas K."/>
            <person name="Gtari M."/>
            <person name="Tisa L.S."/>
        </authorList>
    </citation>
    <scope>NUCLEOTIDE SEQUENCE [LARGE SCALE GENOMIC DNA]</scope>
    <source>
        <strain evidence="4">NRRL B-16386</strain>
    </source>
</reference>
<dbReference type="InterPro" id="IPR020616">
    <property type="entry name" value="Thiolase_N"/>
</dbReference>
<dbReference type="CDD" id="cd00829">
    <property type="entry name" value="SCP-x_thiolase"/>
    <property type="match status" value="1"/>
</dbReference>
<dbReference type="RefSeq" id="WP_076822076.1">
    <property type="nucleotide sequence ID" value="NZ_MOMC01000097.1"/>
</dbReference>
<dbReference type="PANTHER" id="PTHR42870">
    <property type="entry name" value="ACETYL-COA C-ACETYLTRANSFERASE"/>
    <property type="match status" value="1"/>
</dbReference>
<keyword evidence="4" id="KW-1185">Reference proteome</keyword>
<accession>A0A1V2I0U5</accession>
<dbReference type="SUPFAM" id="SSF53901">
    <property type="entry name" value="Thiolase-like"/>
    <property type="match status" value="2"/>
</dbReference>
<comment type="caution">
    <text evidence="3">The sequence shown here is derived from an EMBL/GenBank/DDBJ whole genome shotgun (WGS) entry which is preliminary data.</text>
</comment>
<feature type="domain" description="Thiolase C-terminal" evidence="2">
    <location>
        <begin position="261"/>
        <end position="374"/>
    </location>
</feature>
<protein>
    <submittedName>
        <fullName evidence="3">Lipid-transfer protein</fullName>
    </submittedName>
</protein>
<evidence type="ECO:0000313" key="3">
    <source>
        <dbReference type="EMBL" id="ONH22841.1"/>
    </source>
</evidence>
<dbReference type="Proteomes" id="UP000188929">
    <property type="component" value="Unassembled WGS sequence"/>
</dbReference>
<dbReference type="InterPro" id="IPR055140">
    <property type="entry name" value="Thiolase_C_2"/>
</dbReference>
<gene>
    <name evidence="3" type="ORF">BL253_34605</name>
</gene>
<dbReference type="InterPro" id="IPR016039">
    <property type="entry name" value="Thiolase-like"/>
</dbReference>
<dbReference type="Pfam" id="PF22691">
    <property type="entry name" value="Thiolase_C_1"/>
    <property type="match status" value="1"/>
</dbReference>
<evidence type="ECO:0000313" key="4">
    <source>
        <dbReference type="Proteomes" id="UP000188929"/>
    </source>
</evidence>
<dbReference type="NCBIfam" id="NF005892">
    <property type="entry name" value="PRK07855.1"/>
    <property type="match status" value="1"/>
</dbReference>
<evidence type="ECO:0000259" key="1">
    <source>
        <dbReference type="Pfam" id="PF00108"/>
    </source>
</evidence>
<dbReference type="InterPro" id="IPR002155">
    <property type="entry name" value="Thiolase"/>
</dbReference>
<dbReference type="STRING" id="1834516.BL253_34605"/>
<evidence type="ECO:0000259" key="2">
    <source>
        <dbReference type="Pfam" id="PF22691"/>
    </source>
</evidence>
<organism evidence="3 4">
    <name type="scientific">Pseudofrankia asymbiotica</name>
    <dbReference type="NCBI Taxonomy" id="1834516"/>
    <lineage>
        <taxon>Bacteria</taxon>
        <taxon>Bacillati</taxon>
        <taxon>Actinomycetota</taxon>
        <taxon>Actinomycetes</taxon>
        <taxon>Frankiales</taxon>
        <taxon>Frankiaceae</taxon>
        <taxon>Pseudofrankia</taxon>
    </lineage>
</organism>
<dbReference type="PANTHER" id="PTHR42870:SF1">
    <property type="entry name" value="NON-SPECIFIC LIPID-TRANSFER PROTEIN-LIKE 2"/>
    <property type="match status" value="1"/>
</dbReference>
<feature type="domain" description="Thiolase N-terminal" evidence="1">
    <location>
        <begin position="6"/>
        <end position="228"/>
    </location>
</feature>
<name>A0A1V2I0U5_9ACTN</name>